<dbReference type="PANTHER" id="PTHR34846">
    <property type="entry name" value="4-CARBOXYMUCONOLACTONE DECARBOXYLASE FAMILY PROTEIN (AFU_ORTHOLOGUE AFUA_6G11590)"/>
    <property type="match status" value="1"/>
</dbReference>
<dbReference type="Proteomes" id="UP000256645">
    <property type="component" value="Unassembled WGS sequence"/>
</dbReference>
<dbReference type="EMBL" id="PDLM01000002">
    <property type="protein sequence ID" value="RDW84615.1"/>
    <property type="molecule type" value="Genomic_DNA"/>
</dbReference>
<dbReference type="SUPFAM" id="SSF69118">
    <property type="entry name" value="AhpD-like"/>
    <property type="match status" value="1"/>
</dbReference>
<dbReference type="Gene3D" id="1.20.1290.10">
    <property type="entry name" value="AhpD-like"/>
    <property type="match status" value="1"/>
</dbReference>
<accession>A0A3D8SE55</accession>
<keyword evidence="2" id="KW-1185">Reference proteome</keyword>
<evidence type="ECO:0000313" key="2">
    <source>
        <dbReference type="Proteomes" id="UP000256645"/>
    </source>
</evidence>
<evidence type="ECO:0008006" key="3">
    <source>
        <dbReference type="Google" id="ProtNLM"/>
    </source>
</evidence>
<sequence length="187" mass="20161">MRCPLLLPSQLSPKQKPLYKDMMVGIGSNFNSVFESHTPEGQLIDPWSAWLQEPSISGAIWGLVKVMTAHATLDPVVREIAILVVGAHFKSGYEIYAHGALAKSVGMGDERLSTISAGSRPSDMTEEEACAYDTAKALTRGGILPDASYARAVHVLGRHVASELTYLVGLYHLVSVNLNGFNIAVPK</sequence>
<dbReference type="STRING" id="1849047.A0A3D8SE55"/>
<comment type="caution">
    <text evidence="1">The sequence shown here is derived from an EMBL/GenBank/DDBJ whole genome shotgun (WGS) entry which is preliminary data.</text>
</comment>
<organism evidence="1 2">
    <name type="scientific">Coleophoma cylindrospora</name>
    <dbReference type="NCBI Taxonomy" id="1849047"/>
    <lineage>
        <taxon>Eukaryota</taxon>
        <taxon>Fungi</taxon>
        <taxon>Dikarya</taxon>
        <taxon>Ascomycota</taxon>
        <taxon>Pezizomycotina</taxon>
        <taxon>Leotiomycetes</taxon>
        <taxon>Helotiales</taxon>
        <taxon>Dermateaceae</taxon>
        <taxon>Coleophoma</taxon>
    </lineage>
</organism>
<evidence type="ECO:0000313" key="1">
    <source>
        <dbReference type="EMBL" id="RDW84615.1"/>
    </source>
</evidence>
<protein>
    <recommendedName>
        <fullName evidence="3">Carboxymuconolactone decarboxylase-like domain-containing protein</fullName>
    </recommendedName>
</protein>
<dbReference type="OrthoDB" id="2567457at2759"/>
<proteinExistence type="predicted"/>
<gene>
    <name evidence="1" type="ORF">BP6252_02205</name>
</gene>
<dbReference type="InterPro" id="IPR029032">
    <property type="entry name" value="AhpD-like"/>
</dbReference>
<dbReference type="PANTHER" id="PTHR34846:SF11">
    <property type="entry name" value="4-CARBOXYMUCONOLACTONE DECARBOXYLASE FAMILY PROTEIN (AFU_ORTHOLOGUE AFUA_6G11590)"/>
    <property type="match status" value="1"/>
</dbReference>
<dbReference type="AlphaFoldDB" id="A0A3D8SE55"/>
<reference evidence="1 2" key="1">
    <citation type="journal article" date="2018" name="IMA Fungus">
        <title>IMA Genome-F 9: Draft genome sequence of Annulohypoxylon stygium, Aspergillus mulundensis, Berkeleyomyces basicola (syn. Thielaviopsis basicola), Ceratocystis smalleyi, two Cercospora beticola strains, Coleophoma cylindrospora, Fusarium fracticaudum, Phialophora cf. hyalina, and Morchella septimelata.</title>
        <authorList>
            <person name="Wingfield B.D."/>
            <person name="Bills G.F."/>
            <person name="Dong Y."/>
            <person name="Huang W."/>
            <person name="Nel W.J."/>
            <person name="Swalarsk-Parry B.S."/>
            <person name="Vaghefi N."/>
            <person name="Wilken P.M."/>
            <person name="An Z."/>
            <person name="de Beer Z.W."/>
            <person name="De Vos L."/>
            <person name="Chen L."/>
            <person name="Duong T.A."/>
            <person name="Gao Y."/>
            <person name="Hammerbacher A."/>
            <person name="Kikkert J.R."/>
            <person name="Li Y."/>
            <person name="Li H."/>
            <person name="Li K."/>
            <person name="Li Q."/>
            <person name="Liu X."/>
            <person name="Ma X."/>
            <person name="Naidoo K."/>
            <person name="Pethybridge S.J."/>
            <person name="Sun J."/>
            <person name="Steenkamp E.T."/>
            <person name="van der Nest M.A."/>
            <person name="van Wyk S."/>
            <person name="Wingfield M.J."/>
            <person name="Xiong C."/>
            <person name="Yue Q."/>
            <person name="Zhang X."/>
        </authorList>
    </citation>
    <scope>NUCLEOTIDE SEQUENCE [LARGE SCALE GENOMIC DNA]</scope>
    <source>
        <strain evidence="1 2">BP6252</strain>
    </source>
</reference>
<name>A0A3D8SE55_9HELO</name>